<name>A0A5C6DQF3_9BACT</name>
<evidence type="ECO:0000313" key="5">
    <source>
        <dbReference type="Proteomes" id="UP000315471"/>
    </source>
</evidence>
<dbReference type="PANTHER" id="PTHR42693">
    <property type="entry name" value="ARYLSULFATASE FAMILY MEMBER"/>
    <property type="match status" value="1"/>
</dbReference>
<feature type="domain" description="Sulfatase N-terminal" evidence="3">
    <location>
        <begin position="31"/>
        <end position="353"/>
    </location>
</feature>
<dbReference type="RefSeq" id="WP_146601158.1">
    <property type="nucleotide sequence ID" value="NZ_SJPY01000006.1"/>
</dbReference>
<keyword evidence="2 4" id="KW-0378">Hydrolase</keyword>
<dbReference type="Gene3D" id="3.40.720.10">
    <property type="entry name" value="Alkaline Phosphatase, subunit A"/>
    <property type="match status" value="1"/>
</dbReference>
<protein>
    <submittedName>
        <fullName evidence="4">Arylsulfatase</fullName>
        <ecNumber evidence="4">3.1.6.1</ecNumber>
    </submittedName>
</protein>
<evidence type="ECO:0000256" key="2">
    <source>
        <dbReference type="ARBA" id="ARBA00022801"/>
    </source>
</evidence>
<reference evidence="4 5" key="1">
    <citation type="submission" date="2019-02" db="EMBL/GenBank/DDBJ databases">
        <title>Deep-cultivation of Planctomycetes and their phenomic and genomic characterization uncovers novel biology.</title>
        <authorList>
            <person name="Wiegand S."/>
            <person name="Jogler M."/>
            <person name="Boedeker C."/>
            <person name="Pinto D."/>
            <person name="Vollmers J."/>
            <person name="Rivas-Marin E."/>
            <person name="Kohn T."/>
            <person name="Peeters S.H."/>
            <person name="Heuer A."/>
            <person name="Rast P."/>
            <person name="Oberbeckmann S."/>
            <person name="Bunk B."/>
            <person name="Jeske O."/>
            <person name="Meyerdierks A."/>
            <person name="Storesund J.E."/>
            <person name="Kallscheuer N."/>
            <person name="Luecker S."/>
            <person name="Lage O.M."/>
            <person name="Pohl T."/>
            <person name="Merkel B.J."/>
            <person name="Hornburger P."/>
            <person name="Mueller R.-W."/>
            <person name="Bruemmer F."/>
            <person name="Labrenz M."/>
            <person name="Spormann A.M."/>
            <person name="Op Den Camp H."/>
            <person name="Overmann J."/>
            <person name="Amann R."/>
            <person name="Jetten M.S.M."/>
            <person name="Mascher T."/>
            <person name="Medema M.H."/>
            <person name="Devos D.P."/>
            <person name="Kaster A.-K."/>
            <person name="Ovreas L."/>
            <person name="Rohde M."/>
            <person name="Galperin M.Y."/>
            <person name="Jogler C."/>
        </authorList>
    </citation>
    <scope>NUCLEOTIDE SEQUENCE [LARGE SCALE GENOMIC DNA]</scope>
    <source>
        <strain evidence="4 5">Q31b</strain>
    </source>
</reference>
<dbReference type="CDD" id="cd16146">
    <property type="entry name" value="ARS_like"/>
    <property type="match status" value="1"/>
</dbReference>
<comment type="caution">
    <text evidence="4">The sequence shown here is derived from an EMBL/GenBank/DDBJ whole genome shotgun (WGS) entry which is preliminary data.</text>
</comment>
<evidence type="ECO:0000256" key="1">
    <source>
        <dbReference type="ARBA" id="ARBA00008779"/>
    </source>
</evidence>
<evidence type="ECO:0000259" key="3">
    <source>
        <dbReference type="Pfam" id="PF00884"/>
    </source>
</evidence>
<dbReference type="Pfam" id="PF00884">
    <property type="entry name" value="Sulfatase"/>
    <property type="match status" value="1"/>
</dbReference>
<organism evidence="4 5">
    <name type="scientific">Novipirellula aureliae</name>
    <dbReference type="NCBI Taxonomy" id="2527966"/>
    <lineage>
        <taxon>Bacteria</taxon>
        <taxon>Pseudomonadati</taxon>
        <taxon>Planctomycetota</taxon>
        <taxon>Planctomycetia</taxon>
        <taxon>Pirellulales</taxon>
        <taxon>Pirellulaceae</taxon>
        <taxon>Novipirellula</taxon>
    </lineage>
</organism>
<keyword evidence="5" id="KW-1185">Reference proteome</keyword>
<dbReference type="PANTHER" id="PTHR42693:SF53">
    <property type="entry name" value="ENDO-4-O-SULFATASE"/>
    <property type="match status" value="1"/>
</dbReference>
<dbReference type="AlphaFoldDB" id="A0A5C6DQF3"/>
<gene>
    <name evidence="4" type="primary">atsA_37</name>
    <name evidence="4" type="ORF">Q31b_39300</name>
</gene>
<dbReference type="EC" id="3.1.6.1" evidence="4"/>
<dbReference type="GO" id="GO:0004065">
    <property type="term" value="F:arylsulfatase activity"/>
    <property type="evidence" value="ECO:0007669"/>
    <property type="project" value="UniProtKB-EC"/>
</dbReference>
<evidence type="ECO:0000313" key="4">
    <source>
        <dbReference type="EMBL" id="TWU38852.1"/>
    </source>
</evidence>
<accession>A0A5C6DQF3</accession>
<comment type="similarity">
    <text evidence="1">Belongs to the sulfatase family.</text>
</comment>
<dbReference type="SUPFAM" id="SSF53649">
    <property type="entry name" value="Alkaline phosphatase-like"/>
    <property type="match status" value="1"/>
</dbReference>
<dbReference type="Proteomes" id="UP000315471">
    <property type="component" value="Unassembled WGS sequence"/>
</dbReference>
<dbReference type="InterPro" id="IPR050738">
    <property type="entry name" value="Sulfatase"/>
</dbReference>
<dbReference type="Gene3D" id="3.30.1120.10">
    <property type="match status" value="1"/>
</dbReference>
<dbReference type="InterPro" id="IPR017850">
    <property type="entry name" value="Alkaline_phosphatase_core_sf"/>
</dbReference>
<sequence length="493" mass="55452">MRSRILNAFVWGVVALLPISVDASDLAGSRPNIILVLTDDQGMGDLSCMGNPILKTPHIDSFYQKATRFTDFQVSPTCAPTRSGLMSGRAPFKNGVSHTIFQRERMSLETFTIAQALQSAGYTTGLFGKWHLGDGEDYLPQNRGFDEVLMHGAGGIGQEKYGDFPANSKNTYFDSVLLHNDTIVKTKGFCTDLFFRAALAWINQQRQSNQPYFAYVALNAPHSPYIAPEKYKKRFLDEGYDDKTAGRYGMIENIDDNFGMFVAKLESWNELDNTLLIFMTDNGMANGFTIRQNGKRITPFNAGLNGVKNSPHEGGTHVPAFWYWKDVLGEGVDIDALVAHLDLYKTFTELAGAQLPEKMQELDGRSLMPLLEDPKSEWPDRELFIHSGRWAAGRMDGSKFKNSAVRTEQWRFVNNRELYDITADPGERNEVSASHPEVIERLRKSYDQWWASVQPLLVNEGLPTVAPQDQPLAIRYDKQLNDTGIPLWEPATE</sequence>
<dbReference type="OrthoDB" id="9783154at2"/>
<dbReference type="EMBL" id="SJPY01000006">
    <property type="protein sequence ID" value="TWU38852.1"/>
    <property type="molecule type" value="Genomic_DNA"/>
</dbReference>
<dbReference type="InterPro" id="IPR000917">
    <property type="entry name" value="Sulfatase_N"/>
</dbReference>
<proteinExistence type="inferred from homology"/>